<dbReference type="GO" id="GO:0005886">
    <property type="term" value="C:plasma membrane"/>
    <property type="evidence" value="ECO:0007669"/>
    <property type="project" value="UniProtKB-SubCell"/>
</dbReference>
<evidence type="ECO:0000256" key="2">
    <source>
        <dbReference type="ARBA" id="ARBA00007069"/>
    </source>
</evidence>
<dbReference type="GO" id="GO:0035435">
    <property type="term" value="P:phosphate ion transmembrane transport"/>
    <property type="evidence" value="ECO:0007669"/>
    <property type="project" value="InterPro"/>
</dbReference>
<comment type="caution">
    <text evidence="11">The sequence shown here is derived from an EMBL/GenBank/DDBJ whole genome shotgun (WGS) entry which is preliminary data.</text>
</comment>
<dbReference type="AlphaFoldDB" id="A0A7C3EHM1"/>
<dbReference type="InterPro" id="IPR035906">
    <property type="entry name" value="MetI-like_sf"/>
</dbReference>
<sequence>MISRPLVVQRVVWLVLAVLTLFTLAILIFILAFISARGARVITPEFLFSLPERMGKEGGILPTLIATIYIAVVAIVVATPFGVGTAVYLTEYTRESALTRIIRFGADALAGVPSIIFGLFGFILFVIRLKMGWSILAGGLTLAVMILPTIIRTSEEAIRAIPYQLREVSYSLGGTRSQTIMRVVLPNALPGILTGVILGLGRSVAETAAVIFTAGSSLRIPRTILDPGRTMAVHFYILAREGLSMERAYGTAFLLIVVILLINTVAYLLMFRLTRRLK</sequence>
<evidence type="ECO:0000313" key="11">
    <source>
        <dbReference type="EMBL" id="HFJ53946.1"/>
    </source>
</evidence>
<feature type="domain" description="ABC transmembrane type-1" evidence="9">
    <location>
        <begin position="64"/>
        <end position="270"/>
    </location>
</feature>
<keyword evidence="7 8" id="KW-0472">Membrane</keyword>
<evidence type="ECO:0000256" key="1">
    <source>
        <dbReference type="ARBA" id="ARBA00004651"/>
    </source>
</evidence>
<keyword evidence="5 8" id="KW-0812">Transmembrane</keyword>
<evidence type="ECO:0000313" key="10">
    <source>
        <dbReference type="EMBL" id="HEA86538.1"/>
    </source>
</evidence>
<feature type="transmembrane region" description="Helical" evidence="8">
    <location>
        <begin position="101"/>
        <end position="127"/>
    </location>
</feature>
<dbReference type="InterPro" id="IPR000515">
    <property type="entry name" value="MetI-like"/>
</dbReference>
<name>A0A7C3EHM1_UNCW3</name>
<dbReference type="Gene3D" id="1.10.3720.10">
    <property type="entry name" value="MetI-like"/>
    <property type="match status" value="1"/>
</dbReference>
<keyword evidence="4 8" id="KW-1003">Cell membrane</keyword>
<evidence type="ECO:0000256" key="6">
    <source>
        <dbReference type="ARBA" id="ARBA00022989"/>
    </source>
</evidence>
<keyword evidence="3" id="KW-0813">Transport</keyword>
<accession>A0A7C3EHM1</accession>
<dbReference type="SUPFAM" id="SSF161098">
    <property type="entry name" value="MetI-like"/>
    <property type="match status" value="1"/>
</dbReference>
<evidence type="ECO:0000256" key="5">
    <source>
        <dbReference type="ARBA" id="ARBA00022692"/>
    </source>
</evidence>
<feature type="transmembrane region" description="Helical" evidence="8">
    <location>
        <begin position="248"/>
        <end position="270"/>
    </location>
</feature>
<dbReference type="EMBL" id="DSLG01000002">
    <property type="protein sequence ID" value="HEA86538.1"/>
    <property type="molecule type" value="Genomic_DNA"/>
</dbReference>
<dbReference type="EMBL" id="DSTU01000006">
    <property type="protein sequence ID" value="HFJ53946.1"/>
    <property type="molecule type" value="Genomic_DNA"/>
</dbReference>
<dbReference type="PANTHER" id="PTHR43470">
    <property type="entry name" value="PHOSPHATE TRANSPORT SYSTEM PERMEASE PROTEIN PSTA-RELATED"/>
    <property type="match status" value="1"/>
</dbReference>
<gene>
    <name evidence="11" type="primary">pstA</name>
    <name evidence="10" type="ORF">ENP94_00825</name>
    <name evidence="11" type="ORF">ENS16_04570</name>
</gene>
<dbReference type="InterPro" id="IPR005672">
    <property type="entry name" value="Phosphate_PstA"/>
</dbReference>
<dbReference type="PANTHER" id="PTHR43470:SF3">
    <property type="entry name" value="PHOSPHATE TRANSPORT SYSTEM PERMEASE PROTEIN PSTA-RELATED"/>
    <property type="match status" value="1"/>
</dbReference>
<evidence type="ECO:0000256" key="4">
    <source>
        <dbReference type="ARBA" id="ARBA00022475"/>
    </source>
</evidence>
<evidence type="ECO:0000256" key="8">
    <source>
        <dbReference type="RuleBase" id="RU363043"/>
    </source>
</evidence>
<comment type="similarity">
    <text evidence="2 8">Belongs to the binding-protein-dependent transport system permease family. CysTW subfamily.</text>
</comment>
<comment type="subcellular location">
    <subcellularLocation>
        <location evidence="1 8">Cell membrane</location>
        <topology evidence="1 8">Multi-pass membrane protein</topology>
    </subcellularLocation>
</comment>
<dbReference type="GO" id="GO:0005315">
    <property type="term" value="F:phosphate transmembrane transporter activity"/>
    <property type="evidence" value="ECO:0007669"/>
    <property type="project" value="InterPro"/>
</dbReference>
<dbReference type="PROSITE" id="PS50928">
    <property type="entry name" value="ABC_TM1"/>
    <property type="match status" value="1"/>
</dbReference>
<evidence type="ECO:0000256" key="7">
    <source>
        <dbReference type="ARBA" id="ARBA00023136"/>
    </source>
</evidence>
<reference evidence="11" key="1">
    <citation type="journal article" date="2020" name="mSystems">
        <title>Genome- and Community-Level Interaction Insights into Carbon Utilization and Element Cycling Functions of Hydrothermarchaeota in Hydrothermal Sediment.</title>
        <authorList>
            <person name="Zhou Z."/>
            <person name="Liu Y."/>
            <person name="Xu W."/>
            <person name="Pan J."/>
            <person name="Luo Z.H."/>
            <person name="Li M."/>
        </authorList>
    </citation>
    <scope>NUCLEOTIDE SEQUENCE [LARGE SCALE GENOMIC DNA]</scope>
    <source>
        <strain evidence="10">SpSt-265</strain>
        <strain evidence="11">SpSt-465</strain>
    </source>
</reference>
<feature type="transmembrane region" description="Helical" evidence="8">
    <location>
        <begin position="12"/>
        <end position="39"/>
    </location>
</feature>
<dbReference type="Pfam" id="PF00528">
    <property type="entry name" value="BPD_transp_1"/>
    <property type="match status" value="1"/>
</dbReference>
<feature type="transmembrane region" description="Helical" evidence="8">
    <location>
        <begin position="180"/>
        <end position="200"/>
    </location>
</feature>
<evidence type="ECO:0000256" key="3">
    <source>
        <dbReference type="ARBA" id="ARBA00022448"/>
    </source>
</evidence>
<feature type="transmembrane region" description="Helical" evidence="8">
    <location>
        <begin position="133"/>
        <end position="151"/>
    </location>
</feature>
<organism evidence="11">
    <name type="scientific">candidate division WOR-3 bacterium</name>
    <dbReference type="NCBI Taxonomy" id="2052148"/>
    <lineage>
        <taxon>Bacteria</taxon>
        <taxon>Bacteria division WOR-3</taxon>
    </lineage>
</organism>
<feature type="transmembrane region" description="Helical" evidence="8">
    <location>
        <begin position="59"/>
        <end position="89"/>
    </location>
</feature>
<keyword evidence="6 8" id="KW-1133">Transmembrane helix</keyword>
<dbReference type="CDD" id="cd06261">
    <property type="entry name" value="TM_PBP2"/>
    <property type="match status" value="1"/>
</dbReference>
<evidence type="ECO:0000259" key="9">
    <source>
        <dbReference type="PROSITE" id="PS50928"/>
    </source>
</evidence>
<proteinExistence type="inferred from homology"/>
<dbReference type="NCBIfam" id="TIGR00974">
    <property type="entry name" value="3a0107s02c"/>
    <property type="match status" value="1"/>
</dbReference>
<protein>
    <recommendedName>
        <fullName evidence="8">Phosphate transport system permease protein PstA</fullName>
    </recommendedName>
</protein>